<gene>
    <name evidence="1" type="ORF">D1632_12435</name>
</gene>
<evidence type="ECO:0000313" key="2">
    <source>
        <dbReference type="Proteomes" id="UP000267524"/>
    </source>
</evidence>
<accession>A0A3M7L6S6</accession>
<name>A0A3M7L6S6_9FLAO</name>
<dbReference type="EMBL" id="QWIV01000014">
    <property type="protein sequence ID" value="RMZ58423.1"/>
    <property type="molecule type" value="Genomic_DNA"/>
</dbReference>
<dbReference type="Proteomes" id="UP000267524">
    <property type="component" value="Unassembled WGS sequence"/>
</dbReference>
<reference evidence="1 2" key="1">
    <citation type="submission" date="2018-08" db="EMBL/GenBank/DDBJ databases">
        <title>Chryseobacterium nematophagum: a novel matrix digesting pathogen of nematodes.</title>
        <authorList>
            <person name="Page A."/>
            <person name="Roberts M."/>
            <person name="Felix M.-A."/>
            <person name="Weir W."/>
        </authorList>
    </citation>
    <scope>NUCLEOTIDE SEQUENCE [LARGE SCALE GENOMIC DNA]</scope>
    <source>
        <strain evidence="1 2">JUb275</strain>
    </source>
</reference>
<dbReference type="RefSeq" id="WP_122547575.1">
    <property type="nucleotide sequence ID" value="NZ_QWIV01000014.1"/>
</dbReference>
<protein>
    <submittedName>
        <fullName evidence="1">Uncharacterized protein</fullName>
    </submittedName>
</protein>
<proteinExistence type="predicted"/>
<evidence type="ECO:0000313" key="1">
    <source>
        <dbReference type="EMBL" id="RMZ58423.1"/>
    </source>
</evidence>
<comment type="caution">
    <text evidence="1">The sequence shown here is derived from an EMBL/GenBank/DDBJ whole genome shotgun (WGS) entry which is preliminary data.</text>
</comment>
<organism evidence="1 2">
    <name type="scientific">Chryseobacterium nematophagum</name>
    <dbReference type="NCBI Taxonomy" id="2305228"/>
    <lineage>
        <taxon>Bacteria</taxon>
        <taxon>Pseudomonadati</taxon>
        <taxon>Bacteroidota</taxon>
        <taxon>Flavobacteriia</taxon>
        <taxon>Flavobacteriales</taxon>
        <taxon>Weeksellaceae</taxon>
        <taxon>Chryseobacterium group</taxon>
        <taxon>Chryseobacterium</taxon>
    </lineage>
</organism>
<dbReference type="AlphaFoldDB" id="A0A3M7L6S6"/>
<keyword evidence="2" id="KW-1185">Reference proteome</keyword>
<sequence length="79" mass="9591">MKYEKAVQYKKEFLEKVHESISKYYYIIITPAISKESERYIGEFLRNPKLFNDKNSRKYSSNDDYIVVSFEKSDVYEKK</sequence>